<comment type="cofactor">
    <cofactor evidence="1">
        <name>pyridoxal 5'-phosphate</name>
        <dbReference type="ChEBI" id="CHEBI:597326"/>
    </cofactor>
</comment>
<dbReference type="InterPro" id="IPR004839">
    <property type="entry name" value="Aminotransferase_I/II_large"/>
</dbReference>
<name>A0A2H3JFZ3_WOLCO</name>
<evidence type="ECO:0000256" key="1">
    <source>
        <dbReference type="ARBA" id="ARBA00001933"/>
    </source>
</evidence>
<dbReference type="InterPro" id="IPR015424">
    <property type="entry name" value="PyrdxlP-dep_Trfase"/>
</dbReference>
<protein>
    <submittedName>
        <fullName evidence="7">PLP-dependent transferase</fullName>
    </submittedName>
</protein>
<organism evidence="7 8">
    <name type="scientific">Wolfiporia cocos (strain MD-104)</name>
    <name type="common">Brown rot fungus</name>
    <dbReference type="NCBI Taxonomy" id="742152"/>
    <lineage>
        <taxon>Eukaryota</taxon>
        <taxon>Fungi</taxon>
        <taxon>Dikarya</taxon>
        <taxon>Basidiomycota</taxon>
        <taxon>Agaricomycotina</taxon>
        <taxon>Agaricomycetes</taxon>
        <taxon>Polyporales</taxon>
        <taxon>Phaeolaceae</taxon>
        <taxon>Wolfiporia</taxon>
    </lineage>
</organism>
<accession>A0A2H3JFZ3</accession>
<dbReference type="PANTHER" id="PTHR46383:SF1">
    <property type="entry name" value="ASPARTATE AMINOTRANSFERASE"/>
    <property type="match status" value="1"/>
</dbReference>
<keyword evidence="3" id="KW-0032">Aminotransferase</keyword>
<dbReference type="PANTHER" id="PTHR46383">
    <property type="entry name" value="ASPARTATE AMINOTRANSFERASE"/>
    <property type="match status" value="1"/>
</dbReference>
<proteinExistence type="inferred from homology"/>
<dbReference type="OMA" id="TPWYFNH"/>
<dbReference type="GO" id="GO:0008483">
    <property type="term" value="F:transaminase activity"/>
    <property type="evidence" value="ECO:0007669"/>
    <property type="project" value="UniProtKB-KW"/>
</dbReference>
<dbReference type="OrthoDB" id="7042322at2759"/>
<keyword evidence="5" id="KW-0663">Pyridoxal phosphate</keyword>
<evidence type="ECO:0000256" key="2">
    <source>
        <dbReference type="ARBA" id="ARBA00007441"/>
    </source>
</evidence>
<sequence>MTTHFAFRLSNGIENTKRPPIPQAYKWAESYVATPSRPLLDMSQGVPGVPPPKNVLDALGAAASDPTTCGYVPNAGELPLRRAIMEEMKHQYGSEADLTPEDIAVTAGCNLAFVAVAMTLAGPGDEMILPIPWYFNHEMTLTSLSITPVLLLTRPEDHFLPSPERCEALITSKTKAIVLVTPNNPTGAIYPPSLVQQFAELAQKHSLALVLDETYRNFITTGAPHALFTPTPSWSWRSTLIHLYSFSKAYCIPGHRLGLLCAAPTLIPHLNIALDSLQICAPRTPQRALAPLLPTLRPFVRASADAVAHRHALFRAELPGRWAIGSQGGYYAFVRHPFVGVHADKVCERLAGEMGVVCLPSGFFGPGQRKDEEPERWIRFSVANVSDEKVKLVCGRLQESEQVFGWEVDPL</sequence>
<evidence type="ECO:0000313" key="7">
    <source>
        <dbReference type="EMBL" id="PCH37679.1"/>
    </source>
</evidence>
<dbReference type="EMBL" id="KB467942">
    <property type="protein sequence ID" value="PCH37679.1"/>
    <property type="molecule type" value="Genomic_DNA"/>
</dbReference>
<evidence type="ECO:0000256" key="3">
    <source>
        <dbReference type="ARBA" id="ARBA00022576"/>
    </source>
</evidence>
<comment type="similarity">
    <text evidence="2">Belongs to the class-I pyridoxal-phosphate-dependent aminotransferase family.</text>
</comment>
<feature type="domain" description="Aminotransferase class I/classII large" evidence="6">
    <location>
        <begin position="39"/>
        <end position="397"/>
    </location>
</feature>
<evidence type="ECO:0000256" key="4">
    <source>
        <dbReference type="ARBA" id="ARBA00022679"/>
    </source>
</evidence>
<dbReference type="Pfam" id="PF00155">
    <property type="entry name" value="Aminotran_1_2"/>
    <property type="match status" value="1"/>
</dbReference>
<gene>
    <name evidence="7" type="ORF">WOLCODRAFT_65899</name>
</gene>
<dbReference type="GO" id="GO:0030170">
    <property type="term" value="F:pyridoxal phosphate binding"/>
    <property type="evidence" value="ECO:0007669"/>
    <property type="project" value="InterPro"/>
</dbReference>
<dbReference type="NCBIfam" id="NF005732">
    <property type="entry name" value="PRK07550.1"/>
    <property type="match status" value="1"/>
</dbReference>
<evidence type="ECO:0000259" key="6">
    <source>
        <dbReference type="Pfam" id="PF00155"/>
    </source>
</evidence>
<keyword evidence="8" id="KW-1185">Reference proteome</keyword>
<keyword evidence="4 7" id="KW-0808">Transferase</keyword>
<evidence type="ECO:0000313" key="8">
    <source>
        <dbReference type="Proteomes" id="UP000218811"/>
    </source>
</evidence>
<dbReference type="GO" id="GO:0006520">
    <property type="term" value="P:amino acid metabolic process"/>
    <property type="evidence" value="ECO:0007669"/>
    <property type="project" value="InterPro"/>
</dbReference>
<dbReference type="SUPFAM" id="SSF53383">
    <property type="entry name" value="PLP-dependent transferases"/>
    <property type="match status" value="1"/>
</dbReference>
<dbReference type="CDD" id="cd00609">
    <property type="entry name" value="AAT_like"/>
    <property type="match status" value="1"/>
</dbReference>
<dbReference type="AlphaFoldDB" id="A0A2H3JFZ3"/>
<reference evidence="7 8" key="1">
    <citation type="journal article" date="2012" name="Science">
        <title>The Paleozoic origin of enzymatic lignin decomposition reconstructed from 31 fungal genomes.</title>
        <authorList>
            <person name="Floudas D."/>
            <person name="Binder M."/>
            <person name="Riley R."/>
            <person name="Barry K."/>
            <person name="Blanchette R.A."/>
            <person name="Henrissat B."/>
            <person name="Martinez A.T."/>
            <person name="Otillar R."/>
            <person name="Spatafora J.W."/>
            <person name="Yadav J.S."/>
            <person name="Aerts A."/>
            <person name="Benoit I."/>
            <person name="Boyd A."/>
            <person name="Carlson A."/>
            <person name="Copeland A."/>
            <person name="Coutinho P.M."/>
            <person name="de Vries R.P."/>
            <person name="Ferreira P."/>
            <person name="Findley K."/>
            <person name="Foster B."/>
            <person name="Gaskell J."/>
            <person name="Glotzer D."/>
            <person name="Gorecki P."/>
            <person name="Heitman J."/>
            <person name="Hesse C."/>
            <person name="Hori C."/>
            <person name="Igarashi K."/>
            <person name="Jurgens J.A."/>
            <person name="Kallen N."/>
            <person name="Kersten P."/>
            <person name="Kohler A."/>
            <person name="Kuees U."/>
            <person name="Kumar T.K.A."/>
            <person name="Kuo A."/>
            <person name="LaButti K."/>
            <person name="Larrondo L.F."/>
            <person name="Lindquist E."/>
            <person name="Ling A."/>
            <person name="Lombard V."/>
            <person name="Lucas S."/>
            <person name="Lundell T."/>
            <person name="Martin R."/>
            <person name="McLaughlin D.J."/>
            <person name="Morgenstern I."/>
            <person name="Morin E."/>
            <person name="Murat C."/>
            <person name="Nagy L.G."/>
            <person name="Nolan M."/>
            <person name="Ohm R.A."/>
            <person name="Patyshakuliyeva A."/>
            <person name="Rokas A."/>
            <person name="Ruiz-Duenas F.J."/>
            <person name="Sabat G."/>
            <person name="Salamov A."/>
            <person name="Samejima M."/>
            <person name="Schmutz J."/>
            <person name="Slot J.C."/>
            <person name="St John F."/>
            <person name="Stenlid J."/>
            <person name="Sun H."/>
            <person name="Sun S."/>
            <person name="Syed K."/>
            <person name="Tsang A."/>
            <person name="Wiebenga A."/>
            <person name="Young D."/>
            <person name="Pisabarro A."/>
            <person name="Eastwood D.C."/>
            <person name="Martin F."/>
            <person name="Cullen D."/>
            <person name="Grigoriev I.V."/>
            <person name="Hibbett D.S."/>
        </authorList>
    </citation>
    <scope>NUCLEOTIDE SEQUENCE [LARGE SCALE GENOMIC DNA]</scope>
    <source>
        <strain evidence="7 8">MD-104</strain>
    </source>
</reference>
<dbReference type="Gene3D" id="3.40.640.10">
    <property type="entry name" value="Type I PLP-dependent aspartate aminotransferase-like (Major domain)"/>
    <property type="match status" value="1"/>
</dbReference>
<dbReference type="InterPro" id="IPR015421">
    <property type="entry name" value="PyrdxlP-dep_Trfase_major"/>
</dbReference>
<dbReference type="STRING" id="742152.A0A2H3JFZ3"/>
<dbReference type="InterPro" id="IPR050596">
    <property type="entry name" value="AspAT/PAT-like"/>
</dbReference>
<evidence type="ECO:0000256" key="5">
    <source>
        <dbReference type="ARBA" id="ARBA00022898"/>
    </source>
</evidence>
<dbReference type="Proteomes" id="UP000218811">
    <property type="component" value="Unassembled WGS sequence"/>
</dbReference>